<dbReference type="AlphaFoldDB" id="A0A2S9QIY4"/>
<dbReference type="InterPro" id="IPR036520">
    <property type="entry name" value="UPF0759_sf"/>
</dbReference>
<organism evidence="1 2">
    <name type="scientific">Labrys okinawensis</name>
    <dbReference type="NCBI Taxonomy" id="346911"/>
    <lineage>
        <taxon>Bacteria</taxon>
        <taxon>Pseudomonadati</taxon>
        <taxon>Pseudomonadota</taxon>
        <taxon>Alphaproteobacteria</taxon>
        <taxon>Hyphomicrobiales</taxon>
        <taxon>Xanthobacteraceae</taxon>
        <taxon>Labrys</taxon>
    </lineage>
</organism>
<name>A0A2S9QIY4_9HYPH</name>
<dbReference type="OrthoDB" id="9780310at2"/>
<keyword evidence="2" id="KW-1185">Reference proteome</keyword>
<dbReference type="Pfam" id="PF01904">
    <property type="entry name" value="DUF72"/>
    <property type="match status" value="1"/>
</dbReference>
<dbReference type="PANTHER" id="PTHR30348">
    <property type="entry name" value="UNCHARACTERIZED PROTEIN YECE"/>
    <property type="match status" value="1"/>
</dbReference>
<gene>
    <name evidence="1" type="ORF">C5L14_01545</name>
</gene>
<dbReference type="PANTHER" id="PTHR30348:SF4">
    <property type="entry name" value="DUF72 DOMAIN-CONTAINING PROTEIN"/>
    <property type="match status" value="1"/>
</dbReference>
<proteinExistence type="predicted"/>
<evidence type="ECO:0000313" key="2">
    <source>
        <dbReference type="Proteomes" id="UP000237682"/>
    </source>
</evidence>
<comment type="caution">
    <text evidence="1">The sequence shown here is derived from an EMBL/GenBank/DDBJ whole genome shotgun (WGS) entry which is preliminary data.</text>
</comment>
<accession>A0A2S9QIY4</accession>
<protein>
    <submittedName>
        <fullName evidence="1">DUF72 domain-containing protein</fullName>
    </submittedName>
</protein>
<evidence type="ECO:0000313" key="1">
    <source>
        <dbReference type="EMBL" id="PRH89305.1"/>
    </source>
</evidence>
<dbReference type="Proteomes" id="UP000237682">
    <property type="component" value="Unassembled WGS sequence"/>
</dbReference>
<dbReference type="SUPFAM" id="SSF117396">
    <property type="entry name" value="TM1631-like"/>
    <property type="match status" value="1"/>
</dbReference>
<reference evidence="1 2" key="1">
    <citation type="submission" date="2018-02" db="EMBL/GenBank/DDBJ databases">
        <title>Whole genome sequencing of endophytic bacterium.</title>
        <authorList>
            <person name="Eedara R."/>
            <person name="Podile A.R."/>
        </authorList>
    </citation>
    <scope>NUCLEOTIDE SEQUENCE [LARGE SCALE GENOMIC DNA]</scope>
    <source>
        <strain evidence="1 2">RP1T</strain>
    </source>
</reference>
<dbReference type="InterPro" id="IPR002763">
    <property type="entry name" value="DUF72"/>
</dbReference>
<dbReference type="Gene3D" id="3.20.20.410">
    <property type="entry name" value="Protein of unknown function UPF0759"/>
    <property type="match status" value="1"/>
</dbReference>
<sequence>MGQGNIRIGISGWNYAPWRGDFYPEGLPHREELAHASRVFRTTEVNSTFYRLQTPPTYGRWFDQTPEDFVFAVKGPRFITHVKRLRDISAPLANFLASGLLRLGHKLGPILWQLPPNFRFDGDLLAAFLKQLPRDTDAALHAARKHDDKLRVEPWLKAPARQPIRHALEIRHESFLVDDFITLLRDADVALVCADSVEWPLAMDATSSFTYCRLHGSTELYRSAYGAKALDLWARRAKAWAQGRKPPESRFIGPARDISQRRDVFVFFDNTDKLQAPHDAQALMERLGQPVRRLTSAA</sequence>
<dbReference type="EMBL" id="PUEJ01000001">
    <property type="protein sequence ID" value="PRH89305.1"/>
    <property type="molecule type" value="Genomic_DNA"/>
</dbReference>
<dbReference type="RefSeq" id="WP_105860268.1">
    <property type="nucleotide sequence ID" value="NZ_PUEJ01000001.1"/>
</dbReference>